<evidence type="ECO:0000313" key="4">
    <source>
        <dbReference type="Proteomes" id="UP001487740"/>
    </source>
</evidence>
<reference evidence="3 4" key="1">
    <citation type="submission" date="2023-03" db="EMBL/GenBank/DDBJ databases">
        <title>High-quality genome of Scylla paramamosain provides insights in environmental adaptation.</title>
        <authorList>
            <person name="Zhang L."/>
        </authorList>
    </citation>
    <scope>NUCLEOTIDE SEQUENCE [LARGE SCALE GENOMIC DNA]</scope>
    <source>
        <strain evidence="3">LZ_2023a</strain>
        <tissue evidence="3">Muscle</tissue>
    </source>
</reference>
<evidence type="ECO:0000256" key="1">
    <source>
        <dbReference type="SAM" id="MobiDB-lite"/>
    </source>
</evidence>
<feature type="non-terminal residue" evidence="3">
    <location>
        <position position="438"/>
    </location>
</feature>
<dbReference type="InterPro" id="IPR011989">
    <property type="entry name" value="ARM-like"/>
</dbReference>
<keyword evidence="4" id="KW-1185">Reference proteome</keyword>
<dbReference type="Pfam" id="PF21040">
    <property type="entry name" value="CEP104-like_TOG"/>
    <property type="match status" value="1"/>
</dbReference>
<dbReference type="Proteomes" id="UP001487740">
    <property type="component" value="Unassembled WGS sequence"/>
</dbReference>
<dbReference type="SUPFAM" id="SSF48371">
    <property type="entry name" value="ARM repeat"/>
    <property type="match status" value="1"/>
</dbReference>
<dbReference type="AlphaFoldDB" id="A0AAW0SFL1"/>
<organism evidence="3 4">
    <name type="scientific">Scylla paramamosain</name>
    <name type="common">Mud crab</name>
    <dbReference type="NCBI Taxonomy" id="85552"/>
    <lineage>
        <taxon>Eukaryota</taxon>
        <taxon>Metazoa</taxon>
        <taxon>Ecdysozoa</taxon>
        <taxon>Arthropoda</taxon>
        <taxon>Crustacea</taxon>
        <taxon>Multicrustacea</taxon>
        <taxon>Malacostraca</taxon>
        <taxon>Eumalacostraca</taxon>
        <taxon>Eucarida</taxon>
        <taxon>Decapoda</taxon>
        <taxon>Pleocyemata</taxon>
        <taxon>Brachyura</taxon>
        <taxon>Eubrachyura</taxon>
        <taxon>Portunoidea</taxon>
        <taxon>Portunidae</taxon>
        <taxon>Portuninae</taxon>
        <taxon>Scylla</taxon>
    </lineage>
</organism>
<dbReference type="Gene3D" id="1.25.10.10">
    <property type="entry name" value="Leucine-rich Repeat Variant"/>
    <property type="match status" value="1"/>
</dbReference>
<dbReference type="EMBL" id="JARAKH010000836">
    <property type="protein sequence ID" value="KAK8373846.1"/>
    <property type="molecule type" value="Genomic_DNA"/>
</dbReference>
<accession>A0AAW0SFL1</accession>
<evidence type="ECO:0000259" key="2">
    <source>
        <dbReference type="Pfam" id="PF21039"/>
    </source>
</evidence>
<gene>
    <name evidence="3" type="ORF">O3P69_010527</name>
</gene>
<dbReference type="InterPro" id="IPR052607">
    <property type="entry name" value="CEP104-like"/>
</dbReference>
<evidence type="ECO:0000313" key="3">
    <source>
        <dbReference type="EMBL" id="KAK8373846.1"/>
    </source>
</evidence>
<sequence>MTPAPSLPRRTYTSYDERTLPALKHRDVEERGEEEEDPAPPRRAATISEADKKDAAPAIDVFGRDLVEKVYSKNYSEKEAGLKHLHDLLANYTPEEAGVRPDRYIRGAVVMVRRGLRDKVYSVGQRAAHTLQHILSTFITQHRVSRKEVSAILDRALPDLLAKTADNAPRTQQLASSAILNLLQFSLERAGVVEAQVEAMGAEGLPKEKESGFTAKHAIEFAHSAFRHQNKDVRKVGERLLLRLHQVHPMAVRRVLPPPDDIQRRSVHYRNLLDQMDSIDDKREAPAPAPRERGHHSPHKTSPPTTPPPRPPPTPELKASVTPDEEVRGRALSRLNGSCLDLSHDLASPIDPDDRTCIFCGTYDPAFTDEGGLDLHYWRACPMLTRCTHCRQVVEVAALTAHLLGECASSSLYRRCERCCEAIAKKVFQTHSLAKTCI</sequence>
<feature type="compositionally biased region" description="Basic and acidic residues" evidence="1">
    <location>
        <begin position="15"/>
        <end position="29"/>
    </location>
</feature>
<feature type="domain" description="Centrosomal protein CEP104 Zn finger" evidence="2">
    <location>
        <begin position="356"/>
        <end position="437"/>
    </location>
</feature>
<feature type="region of interest" description="Disordered" evidence="1">
    <location>
        <begin position="1"/>
        <end position="51"/>
    </location>
</feature>
<comment type="caution">
    <text evidence="3">The sequence shown here is derived from an EMBL/GenBank/DDBJ whole genome shotgun (WGS) entry which is preliminary data.</text>
</comment>
<dbReference type="PANTHER" id="PTHR13371">
    <property type="entry name" value="GLYCINE-, GLUTAMATE-, THIENYLCYCLOHEXYLPIPERIDINE-BINDING PROTEIN"/>
    <property type="match status" value="1"/>
</dbReference>
<protein>
    <recommendedName>
        <fullName evidence="2">Centrosomal protein CEP104 Zn finger domain-containing protein</fullName>
    </recommendedName>
</protein>
<dbReference type="PANTHER" id="PTHR13371:SF0">
    <property type="entry name" value="CENTROSOMAL PROTEIN OF 104 KDA"/>
    <property type="match status" value="1"/>
</dbReference>
<name>A0AAW0SFL1_SCYPA</name>
<dbReference type="GO" id="GO:0005929">
    <property type="term" value="C:cilium"/>
    <property type="evidence" value="ECO:0007669"/>
    <property type="project" value="TreeGrafter"/>
</dbReference>
<dbReference type="Pfam" id="PF21039">
    <property type="entry name" value="CEP104_ZnF"/>
    <property type="match status" value="1"/>
</dbReference>
<dbReference type="InterPro" id="IPR016024">
    <property type="entry name" value="ARM-type_fold"/>
</dbReference>
<proteinExistence type="predicted"/>
<feature type="region of interest" description="Disordered" evidence="1">
    <location>
        <begin position="273"/>
        <end position="326"/>
    </location>
</feature>
<feature type="compositionally biased region" description="Pro residues" evidence="1">
    <location>
        <begin position="304"/>
        <end position="315"/>
    </location>
</feature>
<dbReference type="InterPro" id="IPR048738">
    <property type="entry name" value="CEP104_Znf"/>
</dbReference>